<gene>
    <name evidence="4" type="ORF">AE618_19900</name>
</gene>
<dbReference type="OrthoDB" id="9787219at2"/>
<dbReference type="SUPFAM" id="SSF51735">
    <property type="entry name" value="NAD(P)-binding Rossmann-fold domains"/>
    <property type="match status" value="1"/>
</dbReference>
<dbReference type="SUPFAM" id="SSF52283">
    <property type="entry name" value="Formate/glycerate dehydrogenase catalytic domain-like"/>
    <property type="match status" value="1"/>
</dbReference>
<name>A0A0N1F2Y7_9HYPH</name>
<dbReference type="Gene3D" id="3.40.50.720">
    <property type="entry name" value="NAD(P)-binding Rossmann-like Domain"/>
    <property type="match status" value="2"/>
</dbReference>
<keyword evidence="5" id="KW-1185">Reference proteome</keyword>
<dbReference type="EMBL" id="LGSZ01000052">
    <property type="protein sequence ID" value="KPH79038.1"/>
    <property type="molecule type" value="Genomic_DNA"/>
</dbReference>
<reference evidence="4 5" key="1">
    <citation type="submission" date="2015-07" db="EMBL/GenBank/DDBJ databases">
        <title>Whole genome sequencing of Bosea vaviloviae isolated from cave pool.</title>
        <authorList>
            <person name="Tan N.E.H."/>
            <person name="Lee Y.P."/>
            <person name="Gan H.M."/>
            <person name="Barton H."/>
            <person name="Savka M.A."/>
        </authorList>
    </citation>
    <scope>NUCLEOTIDE SEQUENCE [LARGE SCALE GENOMIC DNA]</scope>
    <source>
        <strain evidence="4 5">SD260</strain>
    </source>
</reference>
<dbReference type="GO" id="GO:0016491">
    <property type="term" value="F:oxidoreductase activity"/>
    <property type="evidence" value="ECO:0007669"/>
    <property type="project" value="UniProtKB-KW"/>
</dbReference>
<dbReference type="CDD" id="cd12164">
    <property type="entry name" value="GDH_like_2"/>
    <property type="match status" value="1"/>
</dbReference>
<keyword evidence="1" id="KW-0560">Oxidoreductase</keyword>
<dbReference type="PANTHER" id="PTHR43333">
    <property type="entry name" value="2-HACID_DH_C DOMAIN-CONTAINING PROTEIN"/>
    <property type="match status" value="1"/>
</dbReference>
<accession>A0A0N1F2Y7</accession>
<feature type="domain" description="D-isomer specific 2-hydroxyacid dehydrogenase NAD-binding" evidence="3">
    <location>
        <begin position="101"/>
        <end position="273"/>
    </location>
</feature>
<evidence type="ECO:0000256" key="1">
    <source>
        <dbReference type="ARBA" id="ARBA00023002"/>
    </source>
</evidence>
<dbReference type="AlphaFoldDB" id="A0A0N1F2Y7"/>
<dbReference type="PATRIC" id="fig|1526658.3.peg.547"/>
<dbReference type="PANTHER" id="PTHR43333:SF1">
    <property type="entry name" value="D-ISOMER SPECIFIC 2-HYDROXYACID DEHYDROGENASE NAD-BINDING DOMAIN-CONTAINING PROTEIN"/>
    <property type="match status" value="1"/>
</dbReference>
<protein>
    <submittedName>
        <fullName evidence="4">2-hydroxyacid dehydrogenase</fullName>
    </submittedName>
</protein>
<dbReference type="Proteomes" id="UP000037822">
    <property type="component" value="Unassembled WGS sequence"/>
</dbReference>
<dbReference type="Pfam" id="PF02826">
    <property type="entry name" value="2-Hacid_dh_C"/>
    <property type="match status" value="1"/>
</dbReference>
<dbReference type="InterPro" id="IPR036291">
    <property type="entry name" value="NAD(P)-bd_dom_sf"/>
</dbReference>
<comment type="caution">
    <text evidence="4">The sequence shown here is derived from an EMBL/GenBank/DDBJ whole genome shotgun (WGS) entry which is preliminary data.</text>
</comment>
<evidence type="ECO:0000256" key="2">
    <source>
        <dbReference type="ARBA" id="ARBA00023027"/>
    </source>
</evidence>
<proteinExistence type="predicted"/>
<dbReference type="InterPro" id="IPR006140">
    <property type="entry name" value="D-isomer_DH_NAD-bd"/>
</dbReference>
<dbReference type="GO" id="GO:0051287">
    <property type="term" value="F:NAD binding"/>
    <property type="evidence" value="ECO:0007669"/>
    <property type="project" value="InterPro"/>
</dbReference>
<sequence length="308" mass="33795">MALLYKSDPARGAEWAKILAQKAPDLSFRIWPEIGDPKDIRYFAAWMPPDDLMTQFPNLELLISVGAGVDHLDLSKLPLGLPIARMVESGIVDGMVEYVSMAVLGLHRDLIDYAAQQRDDVWKQIRVRPAATRRVGVLGLGMLGEACCRMLNNFGFQVAGWSRSRREIEGVTCFVGAGELPDFLGRTDILVCLLPLTDETRGMLGADLFAQLPKGAKLVNTGRGGHLDQDALLAALDSGQISAAWLDVTTPEPLTKGHPLWSHPRVLVTPHIASMTQPETAVDVVLENLRRHHAGEPLIGLVDRKRGY</sequence>
<keyword evidence="2" id="KW-0520">NAD</keyword>
<evidence type="ECO:0000313" key="4">
    <source>
        <dbReference type="EMBL" id="KPH79038.1"/>
    </source>
</evidence>
<dbReference type="RefSeq" id="WP_054210805.1">
    <property type="nucleotide sequence ID" value="NZ_LGSZ01000052.1"/>
</dbReference>
<organism evidence="4 5">
    <name type="scientific">Bosea vaviloviae</name>
    <dbReference type="NCBI Taxonomy" id="1526658"/>
    <lineage>
        <taxon>Bacteria</taxon>
        <taxon>Pseudomonadati</taxon>
        <taxon>Pseudomonadota</taxon>
        <taxon>Alphaproteobacteria</taxon>
        <taxon>Hyphomicrobiales</taxon>
        <taxon>Boseaceae</taxon>
        <taxon>Bosea</taxon>
    </lineage>
</organism>
<evidence type="ECO:0000259" key="3">
    <source>
        <dbReference type="Pfam" id="PF02826"/>
    </source>
</evidence>
<evidence type="ECO:0000313" key="5">
    <source>
        <dbReference type="Proteomes" id="UP000037822"/>
    </source>
</evidence>